<accession>A0ABQ5VGG2</accession>
<dbReference type="Proteomes" id="UP001161388">
    <property type="component" value="Unassembled WGS sequence"/>
</dbReference>
<reference evidence="2" key="1">
    <citation type="journal article" date="2014" name="Int. J. Syst. Evol. Microbiol.">
        <title>Complete genome of a new Firmicutes species belonging to the dominant human colonic microbiota ('Ruminococcus bicirculans') reveals two chromosomes and a selective capacity to utilize plant glucans.</title>
        <authorList>
            <consortium name="NISC Comparative Sequencing Program"/>
            <person name="Wegmann U."/>
            <person name="Louis P."/>
            <person name="Goesmann A."/>
            <person name="Henrissat B."/>
            <person name="Duncan S.H."/>
            <person name="Flint H.J."/>
        </authorList>
    </citation>
    <scope>NUCLEOTIDE SEQUENCE</scope>
    <source>
        <strain evidence="2">NBRC 109915</strain>
    </source>
</reference>
<dbReference type="RefSeq" id="WP_284371090.1">
    <property type="nucleotide sequence ID" value="NZ_BSNL01000001.1"/>
</dbReference>
<name>A0ABQ5VGG2_9RHOB</name>
<protein>
    <submittedName>
        <fullName evidence="2">Uncharacterized protein</fullName>
    </submittedName>
</protein>
<feature type="signal peptide" evidence="1">
    <location>
        <begin position="1"/>
        <end position="19"/>
    </location>
</feature>
<organism evidence="2 3">
    <name type="scientific">Sulfitobacter pacificus</name>
    <dbReference type="NCBI Taxonomy" id="1499314"/>
    <lineage>
        <taxon>Bacteria</taxon>
        <taxon>Pseudomonadati</taxon>
        <taxon>Pseudomonadota</taxon>
        <taxon>Alphaproteobacteria</taxon>
        <taxon>Rhodobacterales</taxon>
        <taxon>Roseobacteraceae</taxon>
        <taxon>Sulfitobacter</taxon>
    </lineage>
</organism>
<proteinExistence type="predicted"/>
<keyword evidence="1" id="KW-0732">Signal</keyword>
<feature type="chain" id="PRO_5045198356" evidence="1">
    <location>
        <begin position="20"/>
        <end position="132"/>
    </location>
</feature>
<evidence type="ECO:0000256" key="1">
    <source>
        <dbReference type="SAM" id="SignalP"/>
    </source>
</evidence>
<reference evidence="2" key="2">
    <citation type="submission" date="2023-01" db="EMBL/GenBank/DDBJ databases">
        <title>Draft genome sequence of Sulfitobacter pacificus strain NBRC 109915.</title>
        <authorList>
            <person name="Sun Q."/>
            <person name="Mori K."/>
        </authorList>
    </citation>
    <scope>NUCLEOTIDE SEQUENCE</scope>
    <source>
        <strain evidence="2">NBRC 109915</strain>
    </source>
</reference>
<evidence type="ECO:0000313" key="2">
    <source>
        <dbReference type="EMBL" id="GLQ26174.1"/>
    </source>
</evidence>
<sequence>MKRFWIGMAFAVLPLQVLAQTYECTAVKQGSGGWVADKVFVQIDKATGKASAYDTFIKQSHNGPIPVTMEQNSETVFTLSWKLRNVETQNEGRSVLSHSLLLDTAAQSFAIKGRLHGYDNVIRGSGTCQQIK</sequence>
<gene>
    <name evidence="2" type="ORF">GCM10007927_09770</name>
</gene>
<comment type="caution">
    <text evidence="2">The sequence shown here is derived from an EMBL/GenBank/DDBJ whole genome shotgun (WGS) entry which is preliminary data.</text>
</comment>
<keyword evidence="3" id="KW-1185">Reference proteome</keyword>
<evidence type="ECO:0000313" key="3">
    <source>
        <dbReference type="Proteomes" id="UP001161388"/>
    </source>
</evidence>
<dbReference type="EMBL" id="BSNL01000001">
    <property type="protein sequence ID" value="GLQ26174.1"/>
    <property type="molecule type" value="Genomic_DNA"/>
</dbReference>